<keyword evidence="3" id="KW-0805">Transcription regulation</keyword>
<sequence>MSEQVLANKDGIPKRKVGRPGRKRVDSEAKNRRTAQNRAAQRAFRDRKEARLKSLLERIELLEQKDAQNKSVIDFLQSSLKSLLSEVTKYRAKNVNDERILAFLDDLQEQQEREKDEEPQKREYTEKEASTKINETTETLPSFRVIRNTTVNTDTEVETHLHSSRNSTWDVGLCSTPRLTNTWNFPSENRTDPSAISDKSANDSKKLDFSLDVTFNDKLTGINHLDYDIRSHLSEHFGDFSSDKVEPLAFPSETDNMYFLDEANDDILLSSVVSPAKENECNGKCNGKCAEDTPLLNKEIKCELITKRLLNQESLDSIVPASAPYRENIGIRSEAIRRISSAISNQNTSCCHILKEISSLPKYSSLDIDNLCCELMTKAEFTDDCEIVVRAHDLQTTLVKQLL</sequence>
<comment type="subcellular location">
    <subcellularLocation>
        <location evidence="2">Cytoplasm</location>
    </subcellularLocation>
    <subcellularLocation>
        <location evidence="1">Nucleus</location>
    </subcellularLocation>
</comment>
<dbReference type="SMART" id="SM00338">
    <property type="entry name" value="BRLZ"/>
    <property type="match status" value="1"/>
</dbReference>
<dbReference type="AlphaFoldDB" id="A0AA35NHJ3"/>
<dbReference type="GO" id="GO:0001228">
    <property type="term" value="F:DNA-binding transcription activator activity, RNA polymerase II-specific"/>
    <property type="evidence" value="ECO:0007669"/>
    <property type="project" value="TreeGrafter"/>
</dbReference>
<dbReference type="SUPFAM" id="SSF57959">
    <property type="entry name" value="Leucine zipper domain"/>
    <property type="match status" value="1"/>
</dbReference>
<evidence type="ECO:0000256" key="7">
    <source>
        <dbReference type="ARBA" id="ARBA00038132"/>
    </source>
</evidence>
<evidence type="ECO:0000256" key="8">
    <source>
        <dbReference type="SAM" id="Coils"/>
    </source>
</evidence>
<name>A0AA35NHJ3_SACMI</name>
<reference evidence="11" key="1">
    <citation type="submission" date="2022-10" db="EMBL/GenBank/DDBJ databases">
        <authorList>
            <person name="Byrne P K."/>
        </authorList>
    </citation>
    <scope>NUCLEOTIDE SEQUENCE</scope>
    <source>
        <strain evidence="11">IFO1815</strain>
    </source>
</reference>
<accession>A0AA35NHJ3</accession>
<feature type="region of interest" description="Disordered" evidence="9">
    <location>
        <begin position="1"/>
        <end position="44"/>
    </location>
</feature>
<dbReference type="InterPro" id="IPR046347">
    <property type="entry name" value="bZIP_sf"/>
</dbReference>
<dbReference type="GO" id="GO:0005737">
    <property type="term" value="C:cytoplasm"/>
    <property type="evidence" value="ECO:0007669"/>
    <property type="project" value="UniProtKB-SubCell"/>
</dbReference>
<evidence type="ECO:0000256" key="1">
    <source>
        <dbReference type="ARBA" id="ARBA00004123"/>
    </source>
</evidence>
<keyword evidence="5" id="KW-0804">Transcription</keyword>
<dbReference type="GeneID" id="80917491"/>
<dbReference type="Gene3D" id="1.10.238.100">
    <property type="entry name" value="YAP1 redox domain. Chain B"/>
    <property type="match status" value="1"/>
</dbReference>
<dbReference type="CDD" id="cd14688">
    <property type="entry name" value="bZIP_YAP"/>
    <property type="match status" value="1"/>
</dbReference>
<feature type="coiled-coil region" evidence="8">
    <location>
        <begin position="45"/>
        <end position="93"/>
    </location>
</feature>
<feature type="domain" description="BZIP" evidence="10">
    <location>
        <begin position="27"/>
        <end position="90"/>
    </location>
</feature>
<keyword evidence="4" id="KW-0010">Activator</keyword>
<dbReference type="GO" id="GO:0000976">
    <property type="term" value="F:transcription cis-regulatory region binding"/>
    <property type="evidence" value="ECO:0007669"/>
    <property type="project" value="InterPro"/>
</dbReference>
<dbReference type="PANTHER" id="PTHR40621:SF6">
    <property type="entry name" value="AP-1-LIKE TRANSCRIPTION FACTOR YAP1-RELATED"/>
    <property type="match status" value="1"/>
</dbReference>
<dbReference type="InterPro" id="IPR004827">
    <property type="entry name" value="bZIP"/>
</dbReference>
<gene>
    <name evidence="11" type="primary">SMKI04G6220</name>
    <name evidence="11" type="ORF">SMKI_04G6220</name>
</gene>
<protein>
    <recommendedName>
        <fullName evidence="10">BZIP domain-containing protein</fullName>
    </recommendedName>
</protein>
<organism evidence="11 12">
    <name type="scientific">Saccharomyces mikatae IFO 1815</name>
    <dbReference type="NCBI Taxonomy" id="226126"/>
    <lineage>
        <taxon>Eukaryota</taxon>
        <taxon>Fungi</taxon>
        <taxon>Dikarya</taxon>
        <taxon>Ascomycota</taxon>
        <taxon>Saccharomycotina</taxon>
        <taxon>Saccharomycetes</taxon>
        <taxon>Saccharomycetales</taxon>
        <taxon>Saccharomycetaceae</taxon>
        <taxon>Saccharomyces</taxon>
    </lineage>
</organism>
<dbReference type="Gene3D" id="1.20.5.170">
    <property type="match status" value="1"/>
</dbReference>
<dbReference type="PANTHER" id="PTHR40621">
    <property type="entry name" value="TRANSCRIPTION FACTOR KAPC-RELATED"/>
    <property type="match status" value="1"/>
</dbReference>
<evidence type="ECO:0000256" key="9">
    <source>
        <dbReference type="SAM" id="MobiDB-lite"/>
    </source>
</evidence>
<evidence type="ECO:0000313" key="12">
    <source>
        <dbReference type="Proteomes" id="UP001161438"/>
    </source>
</evidence>
<dbReference type="Proteomes" id="UP001161438">
    <property type="component" value="Chromosome 4"/>
</dbReference>
<dbReference type="PROSITE" id="PS50217">
    <property type="entry name" value="BZIP"/>
    <property type="match status" value="1"/>
</dbReference>
<dbReference type="InterPro" id="IPR050936">
    <property type="entry name" value="AP-1-like"/>
</dbReference>
<evidence type="ECO:0000256" key="2">
    <source>
        <dbReference type="ARBA" id="ARBA00004496"/>
    </source>
</evidence>
<comment type="similarity">
    <text evidence="7">Belongs to the bZIP family. YAP subfamily.</text>
</comment>
<dbReference type="EMBL" id="OX365760">
    <property type="protein sequence ID" value="CAI4038280.1"/>
    <property type="molecule type" value="Genomic_DNA"/>
</dbReference>
<evidence type="ECO:0000256" key="5">
    <source>
        <dbReference type="ARBA" id="ARBA00023163"/>
    </source>
</evidence>
<evidence type="ECO:0000256" key="3">
    <source>
        <dbReference type="ARBA" id="ARBA00023015"/>
    </source>
</evidence>
<evidence type="ECO:0000259" key="10">
    <source>
        <dbReference type="PROSITE" id="PS50217"/>
    </source>
</evidence>
<keyword evidence="6" id="KW-0539">Nucleus</keyword>
<dbReference type="PROSITE" id="PS00036">
    <property type="entry name" value="BZIP_BASIC"/>
    <property type="match status" value="1"/>
</dbReference>
<evidence type="ECO:0000256" key="6">
    <source>
        <dbReference type="ARBA" id="ARBA00023242"/>
    </source>
</evidence>
<evidence type="ECO:0000313" key="11">
    <source>
        <dbReference type="EMBL" id="CAI4038280.1"/>
    </source>
</evidence>
<evidence type="ECO:0000256" key="4">
    <source>
        <dbReference type="ARBA" id="ARBA00023159"/>
    </source>
</evidence>
<dbReference type="Pfam" id="PF00170">
    <property type="entry name" value="bZIP_1"/>
    <property type="match status" value="1"/>
</dbReference>
<keyword evidence="12" id="KW-1185">Reference proteome</keyword>
<feature type="region of interest" description="Disordered" evidence="9">
    <location>
        <begin position="110"/>
        <end position="130"/>
    </location>
</feature>
<dbReference type="GO" id="GO:0090575">
    <property type="term" value="C:RNA polymerase II transcription regulator complex"/>
    <property type="evidence" value="ECO:0007669"/>
    <property type="project" value="TreeGrafter"/>
</dbReference>
<proteinExistence type="inferred from homology"/>
<dbReference type="InterPro" id="IPR023167">
    <property type="entry name" value="Yap1_redox_dom_sf"/>
</dbReference>
<dbReference type="RefSeq" id="XP_056081395.1">
    <property type="nucleotide sequence ID" value="XM_056221623.1"/>
</dbReference>
<keyword evidence="8" id="KW-0175">Coiled coil</keyword>
<dbReference type="SUPFAM" id="SSF111430">
    <property type="entry name" value="YAP1 redox domain"/>
    <property type="match status" value="1"/>
</dbReference>